<dbReference type="HOGENOM" id="CLU_024324_2_2_1"/>
<dbReference type="GO" id="GO:0005634">
    <property type="term" value="C:nucleus"/>
    <property type="evidence" value="ECO:0007669"/>
    <property type="project" value="TreeGrafter"/>
</dbReference>
<keyword evidence="7" id="KW-1185">Reference proteome</keyword>
<dbReference type="Gene3D" id="3.40.395.10">
    <property type="entry name" value="Adenoviral Proteinase, Chain A"/>
    <property type="match status" value="1"/>
</dbReference>
<dbReference type="EnsemblMetazoa" id="RPRC002764-RA">
    <property type="protein sequence ID" value="RPRC002764-PA"/>
    <property type="gene ID" value="RPRC002764"/>
</dbReference>
<dbReference type="GO" id="GO:0006508">
    <property type="term" value="P:proteolysis"/>
    <property type="evidence" value="ECO:0007669"/>
    <property type="project" value="UniProtKB-KW"/>
</dbReference>
<dbReference type="OMA" id="HRNTHWA"/>
<dbReference type="InParanoid" id="T1HFE2"/>
<feature type="domain" description="Ubiquitin-like protease family profile" evidence="5">
    <location>
        <begin position="1"/>
        <end position="155"/>
    </location>
</feature>
<keyword evidence="3" id="KW-0378">Hydrolase</keyword>
<dbReference type="FunCoup" id="T1HFE2">
    <property type="interactions" value="51"/>
</dbReference>
<evidence type="ECO:0000256" key="4">
    <source>
        <dbReference type="ARBA" id="ARBA00022807"/>
    </source>
</evidence>
<dbReference type="AlphaFoldDB" id="T1HFE2"/>
<dbReference type="InterPro" id="IPR038765">
    <property type="entry name" value="Papain-like_cys_pep_sf"/>
</dbReference>
<dbReference type="eggNOG" id="KOG0778">
    <property type="taxonomic scope" value="Eukaryota"/>
</dbReference>
<evidence type="ECO:0000256" key="1">
    <source>
        <dbReference type="ARBA" id="ARBA00005234"/>
    </source>
</evidence>
<evidence type="ECO:0000259" key="5">
    <source>
        <dbReference type="PROSITE" id="PS50600"/>
    </source>
</evidence>
<comment type="similarity">
    <text evidence="1">Belongs to the peptidase C48 family.</text>
</comment>
<organism evidence="6 7">
    <name type="scientific">Rhodnius prolixus</name>
    <name type="common">Triatomid bug</name>
    <dbReference type="NCBI Taxonomy" id="13249"/>
    <lineage>
        <taxon>Eukaryota</taxon>
        <taxon>Metazoa</taxon>
        <taxon>Ecdysozoa</taxon>
        <taxon>Arthropoda</taxon>
        <taxon>Hexapoda</taxon>
        <taxon>Insecta</taxon>
        <taxon>Pterygota</taxon>
        <taxon>Neoptera</taxon>
        <taxon>Paraneoptera</taxon>
        <taxon>Hemiptera</taxon>
        <taxon>Heteroptera</taxon>
        <taxon>Panheteroptera</taxon>
        <taxon>Cimicomorpha</taxon>
        <taxon>Reduviidae</taxon>
        <taxon>Triatominae</taxon>
        <taxon>Rhodnius</taxon>
    </lineage>
</organism>
<dbReference type="PANTHER" id="PTHR12606:SF141">
    <property type="entry name" value="GH15225P-RELATED"/>
    <property type="match status" value="1"/>
</dbReference>
<dbReference type="EMBL" id="ACPB03022878">
    <property type="status" value="NOT_ANNOTATED_CDS"/>
    <property type="molecule type" value="Genomic_DNA"/>
</dbReference>
<name>T1HFE2_RHOPR</name>
<evidence type="ECO:0000256" key="2">
    <source>
        <dbReference type="ARBA" id="ARBA00022670"/>
    </source>
</evidence>
<dbReference type="VEuPathDB" id="VectorBase:RPRC002764"/>
<dbReference type="PANTHER" id="PTHR12606">
    <property type="entry name" value="SENTRIN/SUMO-SPECIFIC PROTEASE"/>
    <property type="match status" value="1"/>
</dbReference>
<dbReference type="InterPro" id="IPR003653">
    <property type="entry name" value="Peptidase_C48_C"/>
</dbReference>
<dbReference type="GO" id="GO:0080090">
    <property type="term" value="P:regulation of primary metabolic process"/>
    <property type="evidence" value="ECO:0007669"/>
    <property type="project" value="UniProtKB-ARBA"/>
</dbReference>
<dbReference type="FunFam" id="3.40.395.10:FF:000001">
    <property type="entry name" value="Sentrin-specific protease 1"/>
    <property type="match status" value="1"/>
</dbReference>
<dbReference type="GO" id="GO:0016926">
    <property type="term" value="P:protein desumoylation"/>
    <property type="evidence" value="ECO:0007669"/>
    <property type="project" value="TreeGrafter"/>
</dbReference>
<protein>
    <submittedName>
        <fullName evidence="6">ULP_PROTEASE domain-containing protein</fullName>
    </submittedName>
</protein>
<keyword evidence="4" id="KW-0788">Thiol protease</keyword>
<accession>T1HFE2</accession>
<reference evidence="6" key="1">
    <citation type="submission" date="2015-05" db="UniProtKB">
        <authorList>
            <consortium name="EnsemblMetazoa"/>
        </authorList>
    </citation>
    <scope>IDENTIFICATION</scope>
</reference>
<keyword evidence="2" id="KW-0645">Protease</keyword>
<evidence type="ECO:0000313" key="6">
    <source>
        <dbReference type="EnsemblMetazoa" id="RPRC002764-PA"/>
    </source>
</evidence>
<dbReference type="PROSITE" id="PS50600">
    <property type="entry name" value="ULP_PROTEASE"/>
    <property type="match status" value="1"/>
</dbReference>
<proteinExistence type="inferred from homology"/>
<dbReference type="Pfam" id="PF02902">
    <property type="entry name" value="Peptidase_C48"/>
    <property type="match status" value="1"/>
</dbReference>
<dbReference type="GO" id="GO:0016929">
    <property type="term" value="F:deSUMOylase activity"/>
    <property type="evidence" value="ECO:0007669"/>
    <property type="project" value="TreeGrafter"/>
</dbReference>
<dbReference type="Proteomes" id="UP000015103">
    <property type="component" value="Unassembled WGS sequence"/>
</dbReference>
<evidence type="ECO:0000313" key="7">
    <source>
        <dbReference type="Proteomes" id="UP000015103"/>
    </source>
</evidence>
<dbReference type="STRING" id="13249.T1HFE2"/>
<dbReference type="SUPFAM" id="SSF54001">
    <property type="entry name" value="Cysteine proteinases"/>
    <property type="match status" value="1"/>
</dbReference>
<dbReference type="GO" id="GO:0060255">
    <property type="term" value="P:regulation of macromolecule metabolic process"/>
    <property type="evidence" value="ECO:0007669"/>
    <property type="project" value="UniProtKB-ARBA"/>
</dbReference>
<evidence type="ECO:0000256" key="3">
    <source>
        <dbReference type="ARBA" id="ARBA00022801"/>
    </source>
</evidence>
<sequence length="185" mass="22145">TLQGHNLLNDEIIDFYLKMISERSKTEDHLPKVFSFSCFFYQILIRYGYEAVKSWTEYTNIFFFDLLMIPIHMPNHWCLVIVDFKKKLISYYDSLGGTNFFCLHRIQQYLVEEYNTKHKLEMSMEGWIKCSVKDIPKQYNRVDCGVFCCTYADYLARNAAFTFSQKDIPEIRQRMIREITMGKLL</sequence>